<proteinExistence type="inferred from homology"/>
<dbReference type="PANTHER" id="PTHR43597:SF5">
    <property type="entry name" value="SUFE-LIKE PROTEIN 2, CHLOROPLASTIC"/>
    <property type="match status" value="1"/>
</dbReference>
<comment type="caution">
    <text evidence="3">The sequence shown here is derived from an EMBL/GenBank/DDBJ whole genome shotgun (WGS) entry which is preliminary data.</text>
</comment>
<dbReference type="Gene3D" id="3.90.1010.10">
    <property type="match status" value="1"/>
</dbReference>
<dbReference type="PANTHER" id="PTHR43597">
    <property type="entry name" value="SULFUR ACCEPTOR PROTEIN CSDE"/>
    <property type="match status" value="1"/>
</dbReference>
<keyword evidence="4" id="KW-1185">Reference proteome</keyword>
<sequence>MLPPIETIIENFSILDEGMDRYEYLIELGRALPPFPQDLVTEENRVHGCESQVWVDIRFADNGPERRAALRGTSDSVITKGLIALVMAIYGGKTPREIADIDVLTVFKEVGLGNHLTSKRANGVRAMADRIRHSATRLAA</sequence>
<organism evidence="3 4">
    <name type="scientific">Methylobacterium iners</name>
    <dbReference type="NCBI Taxonomy" id="418707"/>
    <lineage>
        <taxon>Bacteria</taxon>
        <taxon>Pseudomonadati</taxon>
        <taxon>Pseudomonadota</taxon>
        <taxon>Alphaproteobacteria</taxon>
        <taxon>Hyphomicrobiales</taxon>
        <taxon>Methylobacteriaceae</taxon>
        <taxon>Methylobacterium</taxon>
    </lineage>
</organism>
<dbReference type="Pfam" id="PF02657">
    <property type="entry name" value="SufE"/>
    <property type="match status" value="1"/>
</dbReference>
<reference evidence="3" key="1">
    <citation type="journal article" date="2021" name="Front. Microbiol.">
        <title>Comprehensive Comparative Genomics and Phenotyping of Methylobacterium Species.</title>
        <authorList>
            <person name="Alessa O."/>
            <person name="Ogura Y."/>
            <person name="Fujitani Y."/>
            <person name="Takami H."/>
            <person name="Hayashi T."/>
            <person name="Sahin N."/>
            <person name="Tani A."/>
        </authorList>
    </citation>
    <scope>NUCLEOTIDE SEQUENCE</scope>
    <source>
        <strain evidence="3">DSM 19015</strain>
    </source>
</reference>
<accession>A0ABQ4S1Q7</accession>
<gene>
    <name evidence="3" type="primary">sufE</name>
    <name evidence="3" type="ORF">OCOJLMKI_4284</name>
</gene>
<evidence type="ECO:0000259" key="2">
    <source>
        <dbReference type="Pfam" id="PF02657"/>
    </source>
</evidence>
<dbReference type="Proteomes" id="UP001055125">
    <property type="component" value="Unassembled WGS sequence"/>
</dbReference>
<comment type="similarity">
    <text evidence="1">Belongs to the SufE family.</text>
</comment>
<feature type="domain" description="Fe-S metabolism associated" evidence="2">
    <location>
        <begin position="9"/>
        <end position="133"/>
    </location>
</feature>
<protein>
    <submittedName>
        <fullName evidence="3">Cysteine desulfuration protein SufE</fullName>
    </submittedName>
</protein>
<evidence type="ECO:0000313" key="4">
    <source>
        <dbReference type="Proteomes" id="UP001055125"/>
    </source>
</evidence>
<dbReference type="EMBL" id="BPQP01000075">
    <property type="protein sequence ID" value="GJD97056.1"/>
    <property type="molecule type" value="Genomic_DNA"/>
</dbReference>
<evidence type="ECO:0000256" key="1">
    <source>
        <dbReference type="ARBA" id="ARBA00010282"/>
    </source>
</evidence>
<evidence type="ECO:0000313" key="3">
    <source>
        <dbReference type="EMBL" id="GJD97056.1"/>
    </source>
</evidence>
<dbReference type="InterPro" id="IPR003808">
    <property type="entry name" value="Fe-S_metab-assoc_dom"/>
</dbReference>
<dbReference type="SUPFAM" id="SSF82649">
    <property type="entry name" value="SufE/NifU"/>
    <property type="match status" value="1"/>
</dbReference>
<name>A0ABQ4S1Q7_9HYPH</name>
<reference evidence="3" key="2">
    <citation type="submission" date="2021-08" db="EMBL/GenBank/DDBJ databases">
        <authorList>
            <person name="Tani A."/>
            <person name="Ola A."/>
            <person name="Ogura Y."/>
            <person name="Katsura K."/>
            <person name="Hayashi T."/>
        </authorList>
    </citation>
    <scope>NUCLEOTIDE SEQUENCE</scope>
    <source>
        <strain evidence="3">DSM 19015</strain>
    </source>
</reference>
<dbReference type="RefSeq" id="WP_238246140.1">
    <property type="nucleotide sequence ID" value="NZ_BPQP01000075.1"/>
</dbReference>